<name>A0AAV3QZ01_LITER</name>
<proteinExistence type="predicted"/>
<dbReference type="AlphaFoldDB" id="A0AAV3QZ01"/>
<dbReference type="Proteomes" id="UP001454036">
    <property type="component" value="Unassembled WGS sequence"/>
</dbReference>
<reference evidence="1 2" key="1">
    <citation type="submission" date="2024-01" db="EMBL/GenBank/DDBJ databases">
        <title>The complete chloroplast genome sequence of Lithospermum erythrorhizon: insights into the phylogenetic relationship among Boraginaceae species and the maternal lineages of purple gromwells.</title>
        <authorList>
            <person name="Okada T."/>
            <person name="Watanabe K."/>
        </authorList>
    </citation>
    <scope>NUCLEOTIDE SEQUENCE [LARGE SCALE GENOMIC DNA]</scope>
</reference>
<gene>
    <name evidence="1" type="ORF">LIER_40657</name>
</gene>
<comment type="caution">
    <text evidence="1">The sequence shown here is derived from an EMBL/GenBank/DDBJ whole genome shotgun (WGS) entry which is preliminary data.</text>
</comment>
<protein>
    <submittedName>
        <fullName evidence="1">Uncharacterized protein</fullName>
    </submittedName>
</protein>
<sequence length="101" mass="11927">MNLAILACQGWRILTRQASLLYKGVQWRVGDGKSIGIWKDPWVPRDTDFHVRRDREDGPRFVAELIRGNEWDKEAVARVLGRMICIRLWPFHLVDIILETW</sequence>
<evidence type="ECO:0000313" key="2">
    <source>
        <dbReference type="Proteomes" id="UP001454036"/>
    </source>
</evidence>
<keyword evidence="2" id="KW-1185">Reference proteome</keyword>
<organism evidence="1 2">
    <name type="scientific">Lithospermum erythrorhizon</name>
    <name type="common">Purple gromwell</name>
    <name type="synonym">Lithospermum officinale var. erythrorhizon</name>
    <dbReference type="NCBI Taxonomy" id="34254"/>
    <lineage>
        <taxon>Eukaryota</taxon>
        <taxon>Viridiplantae</taxon>
        <taxon>Streptophyta</taxon>
        <taxon>Embryophyta</taxon>
        <taxon>Tracheophyta</taxon>
        <taxon>Spermatophyta</taxon>
        <taxon>Magnoliopsida</taxon>
        <taxon>eudicotyledons</taxon>
        <taxon>Gunneridae</taxon>
        <taxon>Pentapetalae</taxon>
        <taxon>asterids</taxon>
        <taxon>lamiids</taxon>
        <taxon>Boraginales</taxon>
        <taxon>Boraginaceae</taxon>
        <taxon>Boraginoideae</taxon>
        <taxon>Lithospermeae</taxon>
        <taxon>Lithospermum</taxon>
    </lineage>
</organism>
<evidence type="ECO:0000313" key="1">
    <source>
        <dbReference type="EMBL" id="GAA0168864.1"/>
    </source>
</evidence>
<accession>A0AAV3QZ01</accession>
<dbReference type="EMBL" id="BAABME010023804">
    <property type="protein sequence ID" value="GAA0168864.1"/>
    <property type="molecule type" value="Genomic_DNA"/>
</dbReference>